<protein>
    <submittedName>
        <fullName evidence="1">Uncharacterized protein</fullName>
    </submittedName>
</protein>
<accession>A0AAU9Q7Q8</accession>
<evidence type="ECO:0000313" key="2">
    <source>
        <dbReference type="Proteomes" id="UP001295420"/>
    </source>
</evidence>
<sequence>MANEIRTRDHRNHNPGLYQLSYSHHYVRAFDLYSGMARPKGFEPSTFGSGGQRSIQLSYGRMPHRRRGIIRISHYAV</sequence>
<dbReference type="AntiFam" id="ANF00012">
    <property type="entry name" value="tRNA translation"/>
</dbReference>
<dbReference type="Proteomes" id="UP001295420">
    <property type="component" value="Unassembled WGS sequence"/>
</dbReference>
<gene>
    <name evidence="1" type="ORF">THF1D04_320007</name>
</gene>
<dbReference type="AntiFam" id="ANF00014">
    <property type="entry name" value="tRNA translation"/>
</dbReference>
<dbReference type="AlphaFoldDB" id="A0AAU9Q7Q8"/>
<organism evidence="1 2">
    <name type="scientific">Vibrio owensii</name>
    <dbReference type="NCBI Taxonomy" id="696485"/>
    <lineage>
        <taxon>Bacteria</taxon>
        <taxon>Pseudomonadati</taxon>
        <taxon>Pseudomonadota</taxon>
        <taxon>Gammaproteobacteria</taxon>
        <taxon>Vibrionales</taxon>
        <taxon>Vibrionaceae</taxon>
        <taxon>Vibrio</taxon>
    </lineage>
</organism>
<evidence type="ECO:0000313" key="1">
    <source>
        <dbReference type="EMBL" id="CAH1533474.1"/>
    </source>
</evidence>
<dbReference type="EMBL" id="CAKMTQ010000026">
    <property type="protein sequence ID" value="CAH1533474.1"/>
    <property type="molecule type" value="Genomic_DNA"/>
</dbReference>
<name>A0AAU9Q7Q8_9VIBR</name>
<comment type="caution">
    <text evidence="1">The sequence shown here is derived from an EMBL/GenBank/DDBJ whole genome shotgun (WGS) entry which is preliminary data.</text>
</comment>
<reference evidence="1" key="1">
    <citation type="submission" date="2022-01" db="EMBL/GenBank/DDBJ databases">
        <authorList>
            <person name="Lagorce A."/>
        </authorList>
    </citation>
    <scope>NUCLEOTIDE SEQUENCE</scope>
    <source>
        <strain evidence="1">Th15_F1_D04</strain>
    </source>
</reference>
<proteinExistence type="predicted"/>